<reference evidence="2 3" key="1">
    <citation type="journal article" date="2019" name="Commun. Biol.">
        <title>The bagworm genome reveals a unique fibroin gene that provides high tensile strength.</title>
        <authorList>
            <person name="Kono N."/>
            <person name="Nakamura H."/>
            <person name="Ohtoshi R."/>
            <person name="Tomita M."/>
            <person name="Numata K."/>
            <person name="Arakawa K."/>
        </authorList>
    </citation>
    <scope>NUCLEOTIDE SEQUENCE [LARGE SCALE GENOMIC DNA]</scope>
</reference>
<name>A0A4C1ZDB8_EUMVA</name>
<gene>
    <name evidence="2" type="ORF">EVAR_68861_1</name>
</gene>
<evidence type="ECO:0000313" key="3">
    <source>
        <dbReference type="Proteomes" id="UP000299102"/>
    </source>
</evidence>
<dbReference type="Proteomes" id="UP000299102">
    <property type="component" value="Unassembled WGS sequence"/>
</dbReference>
<evidence type="ECO:0000256" key="1">
    <source>
        <dbReference type="SAM" id="Phobius"/>
    </source>
</evidence>
<accession>A0A4C1ZDB8</accession>
<sequence>MHQTRRQFSTIEMLQRADHVIYISVALTTSGSPTVVVTHLLKIIIVKYNLWWSYAVVNYNTKMGWLDRLNFTEHRREITAFTVAYFPVSDSPSIAILPFSLPYPLAPLRLPSVHSSLHQIFCSYIQKAGNALVTHPGLRVYMGVSDHLLSDGSPGNFNV</sequence>
<keyword evidence="1" id="KW-1133">Transmembrane helix</keyword>
<protein>
    <submittedName>
        <fullName evidence="2">Uncharacterized protein</fullName>
    </submittedName>
</protein>
<dbReference type="AlphaFoldDB" id="A0A4C1ZDB8"/>
<keyword evidence="1" id="KW-0472">Membrane</keyword>
<evidence type="ECO:0000313" key="2">
    <source>
        <dbReference type="EMBL" id="GBP84595.1"/>
    </source>
</evidence>
<proteinExistence type="predicted"/>
<comment type="caution">
    <text evidence="2">The sequence shown here is derived from an EMBL/GenBank/DDBJ whole genome shotgun (WGS) entry which is preliminary data.</text>
</comment>
<dbReference type="EMBL" id="BGZK01001689">
    <property type="protein sequence ID" value="GBP84595.1"/>
    <property type="molecule type" value="Genomic_DNA"/>
</dbReference>
<keyword evidence="1" id="KW-0812">Transmembrane</keyword>
<feature type="transmembrane region" description="Helical" evidence="1">
    <location>
        <begin position="20"/>
        <end position="41"/>
    </location>
</feature>
<keyword evidence="3" id="KW-1185">Reference proteome</keyword>
<organism evidence="2 3">
    <name type="scientific">Eumeta variegata</name>
    <name type="common">Bagworm moth</name>
    <name type="synonym">Eumeta japonica</name>
    <dbReference type="NCBI Taxonomy" id="151549"/>
    <lineage>
        <taxon>Eukaryota</taxon>
        <taxon>Metazoa</taxon>
        <taxon>Ecdysozoa</taxon>
        <taxon>Arthropoda</taxon>
        <taxon>Hexapoda</taxon>
        <taxon>Insecta</taxon>
        <taxon>Pterygota</taxon>
        <taxon>Neoptera</taxon>
        <taxon>Endopterygota</taxon>
        <taxon>Lepidoptera</taxon>
        <taxon>Glossata</taxon>
        <taxon>Ditrysia</taxon>
        <taxon>Tineoidea</taxon>
        <taxon>Psychidae</taxon>
        <taxon>Oiketicinae</taxon>
        <taxon>Eumeta</taxon>
    </lineage>
</organism>